<dbReference type="RefSeq" id="WP_184692845.1">
    <property type="nucleotide sequence ID" value="NZ_JACIIJ010000002.1"/>
</dbReference>
<comment type="caution">
    <text evidence="5">The sequence shown here is derived from an EMBL/GenBank/DDBJ whole genome shotgun (WGS) entry which is preliminary data.</text>
</comment>
<gene>
    <name evidence="5" type="ORF">GGE66_000897</name>
</gene>
<reference evidence="5 6" key="1">
    <citation type="submission" date="2020-08" db="EMBL/GenBank/DDBJ databases">
        <title>Genomic Encyclopedia of Type Strains, Phase IV (KMG-V): Genome sequencing to study the core and pangenomes of soil and plant-associated prokaryotes.</title>
        <authorList>
            <person name="Whitman W."/>
        </authorList>
    </citation>
    <scope>NUCLEOTIDE SEQUENCE [LARGE SCALE GENOMIC DNA]</scope>
    <source>
        <strain evidence="5 6">SEMIA 4011</strain>
    </source>
</reference>
<dbReference type="EMBL" id="JACIIJ010000002">
    <property type="protein sequence ID" value="MBB6219948.1"/>
    <property type="molecule type" value="Genomic_DNA"/>
</dbReference>
<keyword evidence="3" id="KW-0238">DNA-binding</keyword>
<keyword evidence="2" id="KW-0680">Restriction system</keyword>
<protein>
    <submittedName>
        <fullName evidence="5">Restriction endonuclease S subunit</fullName>
    </submittedName>
</protein>
<dbReference type="PANTHER" id="PTHR43140">
    <property type="entry name" value="TYPE-1 RESTRICTION ENZYME ECOKI SPECIFICITY PROTEIN"/>
    <property type="match status" value="1"/>
</dbReference>
<dbReference type="Pfam" id="PF01420">
    <property type="entry name" value="Methylase_S"/>
    <property type="match status" value="1"/>
</dbReference>
<evidence type="ECO:0000313" key="5">
    <source>
        <dbReference type="EMBL" id="MBB6219948.1"/>
    </source>
</evidence>
<dbReference type="InterPro" id="IPR044946">
    <property type="entry name" value="Restrct_endonuc_typeI_TRD_sf"/>
</dbReference>
<proteinExistence type="inferred from homology"/>
<dbReference type="GO" id="GO:0004519">
    <property type="term" value="F:endonuclease activity"/>
    <property type="evidence" value="ECO:0007669"/>
    <property type="project" value="UniProtKB-KW"/>
</dbReference>
<dbReference type="GO" id="GO:0009307">
    <property type="term" value="P:DNA restriction-modification system"/>
    <property type="evidence" value="ECO:0007669"/>
    <property type="project" value="UniProtKB-KW"/>
</dbReference>
<sequence>MAWTTVRLGDVISLNIEAVPVDPTLSYYMAGVYSFGRGLFTRSPLSGAETTYKHFHKLSEGMIVLSQLKAWEGAVAIVGKAHAGCFLSTQFPTFRCNQELVKAEFIGWFLRLPSVWEELRSRARGMGARRDTVSPADFLDLSIPLPSINEQQRIVQQLDAAQARAEEARSVQLEVSKDREALMFALLRGPENTPHPRVRFGRIASLKKPDILVEPDKEYLFAGVYSFGKGVFESYKKRGAEFSYKTLSKVNAGDFIYPKLMAWEGALGIVPKDCDGLHVSPEFPVFSINQDIIYAEVVDAYFRHSSTWPNLNISSKGTNVRRRRLHPVAIQEHLIPLPPKSTQDIIRELACSDFNKLQEESQKELEALIPAMLHEIFERQTSTPHTTPETSSATVVQRPVEREAVVDTPFKEAVLVGAIVRAFHEDNGQPIGNFRLQKAVYFARRQMGERALDKEYLRKAAGPYNPTMRYSGGIKIATDKNWIKRATGRFGEGNTLDNQANEMDEWIERYQFKATVAWVRDRFKYKSNDIWEILATVDYAMLALGHEGTRPTPSAILSYIQSDGEWGPKIAKLHLTEASIQNAMVELESLFVTTR</sequence>
<comment type="similarity">
    <text evidence="1">Belongs to the type-I restriction system S methylase family.</text>
</comment>
<evidence type="ECO:0000313" key="6">
    <source>
        <dbReference type="Proteomes" id="UP000517187"/>
    </source>
</evidence>
<dbReference type="SUPFAM" id="SSF116734">
    <property type="entry name" value="DNA methylase specificity domain"/>
    <property type="match status" value="2"/>
</dbReference>
<dbReference type="Gene3D" id="3.90.220.20">
    <property type="entry name" value="DNA methylase specificity domains"/>
    <property type="match status" value="3"/>
</dbReference>
<keyword evidence="5" id="KW-0540">Nuclease</keyword>
<dbReference type="PANTHER" id="PTHR43140:SF1">
    <property type="entry name" value="TYPE I RESTRICTION ENZYME ECOKI SPECIFICITY SUBUNIT"/>
    <property type="match status" value="1"/>
</dbReference>
<dbReference type="InterPro" id="IPR000055">
    <property type="entry name" value="Restrct_endonuc_typeI_TRD"/>
</dbReference>
<keyword evidence="5" id="KW-0255">Endonuclease</keyword>
<evidence type="ECO:0000256" key="3">
    <source>
        <dbReference type="ARBA" id="ARBA00023125"/>
    </source>
</evidence>
<feature type="domain" description="Type I restriction modification DNA specificity" evidence="4">
    <location>
        <begin position="3"/>
        <end position="174"/>
    </location>
</feature>
<keyword evidence="5" id="KW-0378">Hydrolase</keyword>
<accession>A0A7W9ZNK9</accession>
<dbReference type="AlphaFoldDB" id="A0A7W9ZNK9"/>
<evidence type="ECO:0000259" key="4">
    <source>
        <dbReference type="Pfam" id="PF01420"/>
    </source>
</evidence>
<dbReference type="GO" id="GO:0003677">
    <property type="term" value="F:DNA binding"/>
    <property type="evidence" value="ECO:0007669"/>
    <property type="project" value="UniProtKB-KW"/>
</dbReference>
<evidence type="ECO:0000256" key="1">
    <source>
        <dbReference type="ARBA" id="ARBA00010923"/>
    </source>
</evidence>
<dbReference type="InterPro" id="IPR051212">
    <property type="entry name" value="Type-I_RE_S_subunit"/>
</dbReference>
<organism evidence="5 6">
    <name type="scientific">Rhizobium leguminosarum</name>
    <dbReference type="NCBI Taxonomy" id="384"/>
    <lineage>
        <taxon>Bacteria</taxon>
        <taxon>Pseudomonadati</taxon>
        <taxon>Pseudomonadota</taxon>
        <taxon>Alphaproteobacteria</taxon>
        <taxon>Hyphomicrobiales</taxon>
        <taxon>Rhizobiaceae</taxon>
        <taxon>Rhizobium/Agrobacterium group</taxon>
        <taxon>Rhizobium</taxon>
    </lineage>
</organism>
<name>A0A7W9ZNK9_RHILE</name>
<dbReference type="Proteomes" id="UP000517187">
    <property type="component" value="Unassembled WGS sequence"/>
</dbReference>
<evidence type="ECO:0000256" key="2">
    <source>
        <dbReference type="ARBA" id="ARBA00022747"/>
    </source>
</evidence>